<dbReference type="AlphaFoldDB" id="A0ABD3WWH7"/>
<evidence type="ECO:0000256" key="5">
    <source>
        <dbReference type="ARBA" id="ARBA00035356"/>
    </source>
</evidence>
<dbReference type="GO" id="GO:1990904">
    <property type="term" value="C:ribonucleoprotein complex"/>
    <property type="evidence" value="ECO:0007669"/>
    <property type="project" value="UniProtKB-KW"/>
</dbReference>
<evidence type="ECO:0000256" key="1">
    <source>
        <dbReference type="ARBA" id="ARBA00007594"/>
    </source>
</evidence>
<dbReference type="PANTHER" id="PTHR15892">
    <property type="entry name" value="MITOCHONDRIAL RIBOSOMAL PROTEIN L30"/>
    <property type="match status" value="1"/>
</dbReference>
<reference evidence="7 8" key="1">
    <citation type="submission" date="2024-11" db="EMBL/GenBank/DDBJ databases">
        <title>Chromosome-level genome assembly of the freshwater bivalve Anodonta woodiana.</title>
        <authorList>
            <person name="Chen X."/>
        </authorList>
    </citation>
    <scope>NUCLEOTIDE SEQUENCE [LARGE SCALE GENOMIC DNA]</scope>
    <source>
        <strain evidence="7">MN2024</strain>
        <tissue evidence="7">Gills</tissue>
    </source>
</reference>
<dbReference type="Pfam" id="PF00327">
    <property type="entry name" value="Ribosomal_L30"/>
    <property type="match status" value="1"/>
</dbReference>
<comment type="caution">
    <text evidence="7">The sequence shown here is derived from an EMBL/GenBank/DDBJ whole genome shotgun (WGS) entry which is preliminary data.</text>
</comment>
<comment type="similarity">
    <text evidence="1">Belongs to the universal ribosomal protein uL30 family.</text>
</comment>
<protein>
    <recommendedName>
        <fullName evidence="4">Large ribosomal subunit protein uL30m</fullName>
    </recommendedName>
    <alternativeName>
        <fullName evidence="5">39S ribosomal protein L30, mitochondrial</fullName>
    </alternativeName>
</protein>
<dbReference type="InterPro" id="IPR005996">
    <property type="entry name" value="Ribosomal_uL30_bac-type"/>
</dbReference>
<keyword evidence="2" id="KW-0689">Ribosomal protein</keyword>
<dbReference type="EMBL" id="JBJQND010000004">
    <property type="protein sequence ID" value="KAL3878329.1"/>
    <property type="molecule type" value="Genomic_DNA"/>
</dbReference>
<name>A0ABD3WWH7_SINWO</name>
<dbReference type="GO" id="GO:0005840">
    <property type="term" value="C:ribosome"/>
    <property type="evidence" value="ECO:0007669"/>
    <property type="project" value="UniProtKB-KW"/>
</dbReference>
<dbReference type="SUPFAM" id="SSF55129">
    <property type="entry name" value="Ribosomal protein L30p/L7e"/>
    <property type="match status" value="1"/>
</dbReference>
<evidence type="ECO:0000259" key="6">
    <source>
        <dbReference type="Pfam" id="PF00327"/>
    </source>
</evidence>
<keyword evidence="3" id="KW-0687">Ribonucleoprotein</keyword>
<dbReference type="PANTHER" id="PTHR15892:SF2">
    <property type="entry name" value="LARGE RIBOSOMAL SUBUNIT PROTEIN UL30M"/>
    <property type="match status" value="1"/>
</dbReference>
<gene>
    <name evidence="7" type="ORF">ACJMK2_030692</name>
</gene>
<sequence>MAAPLLHQLSKWINSGVRCLPPQVSRLSAIRLNSNNVITKDSWMKPLLEIQRKKQLEGPPPEREPTKLLMVKRIKRLKGRPHWEKSIMKELCLDGPKYKPTIIKNTEVFCSKLRIVKHLVEIFPVTFPYGLPESEEDYQHCHIQDNGEFVVTKKIMPKIIENVTLDETSTVWDIDRETIDKSLKKKLADFALTKEYFPPQYLYPFNEDGKEYRYSKEPRDPSRKKTWH</sequence>
<evidence type="ECO:0000256" key="2">
    <source>
        <dbReference type="ARBA" id="ARBA00022980"/>
    </source>
</evidence>
<organism evidence="7 8">
    <name type="scientific">Sinanodonta woodiana</name>
    <name type="common">Chinese pond mussel</name>
    <name type="synonym">Anodonta woodiana</name>
    <dbReference type="NCBI Taxonomy" id="1069815"/>
    <lineage>
        <taxon>Eukaryota</taxon>
        <taxon>Metazoa</taxon>
        <taxon>Spiralia</taxon>
        <taxon>Lophotrochozoa</taxon>
        <taxon>Mollusca</taxon>
        <taxon>Bivalvia</taxon>
        <taxon>Autobranchia</taxon>
        <taxon>Heteroconchia</taxon>
        <taxon>Palaeoheterodonta</taxon>
        <taxon>Unionida</taxon>
        <taxon>Unionoidea</taxon>
        <taxon>Unionidae</taxon>
        <taxon>Unioninae</taxon>
        <taxon>Sinanodonta</taxon>
    </lineage>
</organism>
<dbReference type="InterPro" id="IPR016082">
    <property type="entry name" value="Ribosomal_uL30_ferredoxin-like"/>
</dbReference>
<dbReference type="InterPro" id="IPR036919">
    <property type="entry name" value="Ribo_uL30_ferredoxin-like_sf"/>
</dbReference>
<keyword evidence="8" id="KW-1185">Reference proteome</keyword>
<accession>A0ABD3WWH7</accession>
<dbReference type="Proteomes" id="UP001634394">
    <property type="component" value="Unassembled WGS sequence"/>
</dbReference>
<feature type="domain" description="Large ribosomal subunit protein uL30-like ferredoxin-like fold" evidence="6">
    <location>
        <begin position="70"/>
        <end position="120"/>
    </location>
</feature>
<evidence type="ECO:0000256" key="4">
    <source>
        <dbReference type="ARBA" id="ARBA00035281"/>
    </source>
</evidence>
<proteinExistence type="inferred from homology"/>
<evidence type="ECO:0000313" key="8">
    <source>
        <dbReference type="Proteomes" id="UP001634394"/>
    </source>
</evidence>
<evidence type="ECO:0000256" key="3">
    <source>
        <dbReference type="ARBA" id="ARBA00023274"/>
    </source>
</evidence>
<evidence type="ECO:0000313" key="7">
    <source>
        <dbReference type="EMBL" id="KAL3878329.1"/>
    </source>
</evidence>